<evidence type="ECO:0000256" key="1">
    <source>
        <dbReference type="ARBA" id="ARBA00001971"/>
    </source>
</evidence>
<dbReference type="PROSITE" id="PS00086">
    <property type="entry name" value="CYTOCHROME_P450"/>
    <property type="match status" value="1"/>
</dbReference>
<keyword evidence="10 14" id="KW-0472">Membrane</keyword>
<comment type="caution">
    <text evidence="15">The sequence shown here is derived from an EMBL/GenBank/DDBJ whole genome shotgun (WGS) entry which is preliminary data.</text>
</comment>
<protein>
    <recommendedName>
        <fullName evidence="13">Cytochrome P450 3A</fullName>
        <ecNumber evidence="13">1.14.14.-</ecNumber>
    </recommendedName>
</protein>
<proteinExistence type="inferred from homology"/>
<feature type="non-terminal residue" evidence="15">
    <location>
        <position position="516"/>
    </location>
</feature>
<evidence type="ECO:0000256" key="14">
    <source>
        <dbReference type="SAM" id="Phobius"/>
    </source>
</evidence>
<evidence type="ECO:0000256" key="3">
    <source>
        <dbReference type="ARBA" id="ARBA00022617"/>
    </source>
</evidence>
<evidence type="ECO:0000256" key="9">
    <source>
        <dbReference type="ARBA" id="ARBA00023033"/>
    </source>
</evidence>
<comment type="catalytic activity">
    <reaction evidence="13">
        <text>an organic molecule + reduced [NADPH--hemoprotein reductase] + O2 = an alcohol + oxidized [NADPH--hemoprotein reductase] + H2O + H(+)</text>
        <dbReference type="Rhea" id="RHEA:17149"/>
        <dbReference type="Rhea" id="RHEA-COMP:11964"/>
        <dbReference type="Rhea" id="RHEA-COMP:11965"/>
        <dbReference type="ChEBI" id="CHEBI:15377"/>
        <dbReference type="ChEBI" id="CHEBI:15378"/>
        <dbReference type="ChEBI" id="CHEBI:15379"/>
        <dbReference type="ChEBI" id="CHEBI:30879"/>
        <dbReference type="ChEBI" id="CHEBI:57618"/>
        <dbReference type="ChEBI" id="CHEBI:58210"/>
        <dbReference type="ChEBI" id="CHEBI:142491"/>
        <dbReference type="EC" id="1.14.14.1"/>
    </reaction>
</comment>
<dbReference type="Gene3D" id="1.10.630.10">
    <property type="entry name" value="Cytochrome P450"/>
    <property type="match status" value="1"/>
</dbReference>
<feature type="transmembrane region" description="Helical" evidence="14">
    <location>
        <begin position="210"/>
        <end position="229"/>
    </location>
</feature>
<dbReference type="PRINTS" id="PR00385">
    <property type="entry name" value="P450"/>
</dbReference>
<comment type="function">
    <text evidence="13">Cytochromes P450 are a group of heme-thiolate monooxygenases. In liver microsomes, this enzyme is involved in an NADPH-dependent electron transport pathway. It oxidizes a variety of structurally unrelated compounds, including steroids, fatty acids, and xenobiotics.</text>
</comment>
<keyword evidence="16" id="KW-1185">Reference proteome</keyword>
<evidence type="ECO:0000256" key="7">
    <source>
        <dbReference type="ARBA" id="ARBA00023002"/>
    </source>
</evidence>
<dbReference type="InterPro" id="IPR050705">
    <property type="entry name" value="Cytochrome_P450_3A"/>
</dbReference>
<comment type="function">
    <text evidence="11">Cytochromes P450 are a group of heme-thiolate monooxygenases. They oxidize a variety of structurally unrelated compounds, including steroids, fatty acids, and xenobiotics.</text>
</comment>
<reference evidence="15" key="1">
    <citation type="journal article" date="2021" name="Cell">
        <title>Tracing the genetic footprints of vertebrate landing in non-teleost ray-finned fishes.</title>
        <authorList>
            <person name="Bi X."/>
            <person name="Wang K."/>
            <person name="Yang L."/>
            <person name="Pan H."/>
            <person name="Jiang H."/>
            <person name="Wei Q."/>
            <person name="Fang M."/>
            <person name="Yu H."/>
            <person name="Zhu C."/>
            <person name="Cai Y."/>
            <person name="He Y."/>
            <person name="Gan X."/>
            <person name="Zeng H."/>
            <person name="Yu D."/>
            <person name="Zhu Y."/>
            <person name="Jiang H."/>
            <person name="Qiu Q."/>
            <person name="Yang H."/>
            <person name="Zhang Y.E."/>
            <person name="Wang W."/>
            <person name="Zhu M."/>
            <person name="He S."/>
            <person name="Zhang G."/>
        </authorList>
    </citation>
    <scope>NUCLEOTIDE SEQUENCE</scope>
    <source>
        <strain evidence="15">Pddl_001</strain>
    </source>
</reference>
<evidence type="ECO:0000256" key="10">
    <source>
        <dbReference type="ARBA" id="ARBA00023136"/>
    </source>
</evidence>
<dbReference type="InterPro" id="IPR036396">
    <property type="entry name" value="Cyt_P450_sf"/>
</dbReference>
<comment type="subcellular location">
    <subcellularLocation>
        <location evidence="13">Endoplasmic reticulum membrane</location>
    </subcellularLocation>
    <subcellularLocation>
        <location evidence="13">Microsome membrane</location>
    </subcellularLocation>
</comment>
<keyword evidence="6 13" id="KW-0492">Microsome</keyword>
<gene>
    <name evidence="15" type="primary">Cyp3a40</name>
    <name evidence="15" type="ORF">GTO93_0021833</name>
</gene>
<keyword evidence="4 12" id="KW-0479">Metal-binding</keyword>
<dbReference type="EC" id="1.14.14.-" evidence="13"/>
<evidence type="ECO:0000256" key="6">
    <source>
        <dbReference type="ARBA" id="ARBA00022848"/>
    </source>
</evidence>
<evidence type="ECO:0000256" key="11">
    <source>
        <dbReference type="ARBA" id="ARBA00043906"/>
    </source>
</evidence>
<organism evidence="15 16">
    <name type="scientific">Polyodon spathula</name>
    <name type="common">North American paddlefish</name>
    <name type="synonym">Squalus spathula</name>
    <dbReference type="NCBI Taxonomy" id="7913"/>
    <lineage>
        <taxon>Eukaryota</taxon>
        <taxon>Metazoa</taxon>
        <taxon>Chordata</taxon>
        <taxon>Craniata</taxon>
        <taxon>Vertebrata</taxon>
        <taxon>Euteleostomi</taxon>
        <taxon>Actinopterygii</taxon>
        <taxon>Chondrostei</taxon>
        <taxon>Acipenseriformes</taxon>
        <taxon>Polyodontidae</taxon>
        <taxon>Polyodon</taxon>
    </lineage>
</organism>
<keyword evidence="14" id="KW-0812">Transmembrane</keyword>
<dbReference type="InterPro" id="IPR017972">
    <property type="entry name" value="Cyt_P450_CS"/>
</dbReference>
<accession>A0ABS2Y5L2</accession>
<name>A0ABS2Y5L2_POLSP</name>
<dbReference type="PRINTS" id="PR00464">
    <property type="entry name" value="EP450II"/>
</dbReference>
<evidence type="ECO:0000256" key="5">
    <source>
        <dbReference type="ARBA" id="ARBA00022824"/>
    </source>
</evidence>
<dbReference type="SUPFAM" id="SSF48264">
    <property type="entry name" value="Cytochrome P450"/>
    <property type="match status" value="1"/>
</dbReference>
<dbReference type="InterPro" id="IPR008072">
    <property type="entry name" value="Cyt_P450_E_CYP3A"/>
</dbReference>
<keyword evidence="9 12" id="KW-0503">Monooxygenase</keyword>
<evidence type="ECO:0000256" key="12">
    <source>
        <dbReference type="RuleBase" id="RU000461"/>
    </source>
</evidence>
<dbReference type="Proteomes" id="UP001166093">
    <property type="component" value="Unassembled WGS sequence"/>
</dbReference>
<evidence type="ECO:0000256" key="8">
    <source>
        <dbReference type="ARBA" id="ARBA00023004"/>
    </source>
</evidence>
<dbReference type="PANTHER" id="PTHR24302">
    <property type="entry name" value="CYTOCHROME P450 FAMILY 3"/>
    <property type="match status" value="1"/>
</dbReference>
<comment type="similarity">
    <text evidence="2 12">Belongs to the cytochrome P450 family.</text>
</comment>
<dbReference type="PANTHER" id="PTHR24302:SF15">
    <property type="entry name" value="FATTY-ACID PEROXYGENASE"/>
    <property type="match status" value="1"/>
</dbReference>
<feature type="transmembrane region" description="Helical" evidence="14">
    <location>
        <begin position="12"/>
        <end position="33"/>
    </location>
</feature>
<dbReference type="Pfam" id="PF00067">
    <property type="entry name" value="p450"/>
    <property type="match status" value="1"/>
</dbReference>
<dbReference type="InterPro" id="IPR001128">
    <property type="entry name" value="Cyt_P450"/>
</dbReference>
<evidence type="ECO:0000256" key="2">
    <source>
        <dbReference type="ARBA" id="ARBA00010617"/>
    </source>
</evidence>
<evidence type="ECO:0000313" key="15">
    <source>
        <dbReference type="EMBL" id="MBN3281729.1"/>
    </source>
</evidence>
<keyword evidence="3 12" id="KW-0349">Heme</keyword>
<evidence type="ECO:0000313" key="16">
    <source>
        <dbReference type="Proteomes" id="UP001166093"/>
    </source>
</evidence>
<dbReference type="InterPro" id="IPR002402">
    <property type="entry name" value="Cyt_P450_E_grp-II"/>
</dbReference>
<keyword evidence="7 12" id="KW-0560">Oxidoreductase</keyword>
<sequence length="516" mass="59004">MAFLTTLSRETWALIFAFLILLMVYIIAPYNFFRRLGIPGPRPWPFIGTLLEYRKGFFSFDTECFQRYGKIWGCYEGRQPVLAVMDVGIIKTILVKECYSIFTNRRNFRVSGPMNEALTVVEDEKWRRIRSVLSPTFTSGRLREMFPIIKHHGAVLVQNLGQKAEASQVVDMKQIFGAYSIDVITSTSFSVNIDSLNNPQDPFFTNIKKLLNFSLFNPLLILLILFPFLTPLMEKLDISFFPRDLADFFIGSIRKIKENRQKNVHGSHRVDFLQLMVDSQVSEGASDPQDHDEQQQPHKALTDSEILAQAMVFIMAGYETTSNSLSFVAYNLATCPKCLHRLHQEIDQILPDRAPVTYEALQRMDYLDMVLNESLRLYPPAGRLERVCKKTIEINGVTIPQGTIVNVPVFALHRDPDLWPEPEQFKPERFSKENKERLEPYSYLPFGAGPRNCIGMRFAVLSMKTALVQILQESTLSPCSETQIPPELSITGLLQTKKPIVLRVTPRATAHHEEGM</sequence>
<evidence type="ECO:0000256" key="4">
    <source>
        <dbReference type="ARBA" id="ARBA00022723"/>
    </source>
</evidence>
<comment type="cofactor">
    <cofactor evidence="1 13">
        <name>heme</name>
        <dbReference type="ChEBI" id="CHEBI:30413"/>
    </cofactor>
</comment>
<dbReference type="EMBL" id="JAAWVQ010111399">
    <property type="protein sequence ID" value="MBN3281729.1"/>
    <property type="molecule type" value="Genomic_DNA"/>
</dbReference>
<evidence type="ECO:0000256" key="13">
    <source>
        <dbReference type="RuleBase" id="RU368049"/>
    </source>
</evidence>
<keyword evidence="8 12" id="KW-0408">Iron</keyword>
<dbReference type="PRINTS" id="PR01689">
    <property type="entry name" value="EP450IICYP3A"/>
</dbReference>
<keyword evidence="5 13" id="KW-0256">Endoplasmic reticulum</keyword>
<keyword evidence="14" id="KW-1133">Transmembrane helix</keyword>
<feature type="non-terminal residue" evidence="15">
    <location>
        <position position="1"/>
    </location>
</feature>